<organism evidence="3 5">
    <name type="scientific">Stephania japonica</name>
    <dbReference type="NCBI Taxonomy" id="461633"/>
    <lineage>
        <taxon>Eukaryota</taxon>
        <taxon>Viridiplantae</taxon>
        <taxon>Streptophyta</taxon>
        <taxon>Embryophyta</taxon>
        <taxon>Tracheophyta</taxon>
        <taxon>Spermatophyta</taxon>
        <taxon>Magnoliopsida</taxon>
        <taxon>Ranunculales</taxon>
        <taxon>Menispermaceae</taxon>
        <taxon>Menispermoideae</taxon>
        <taxon>Cissampelideae</taxon>
        <taxon>Stephania</taxon>
    </lineage>
</organism>
<dbReference type="GO" id="GO:0001709">
    <property type="term" value="P:cell fate determination"/>
    <property type="evidence" value="ECO:0007669"/>
    <property type="project" value="TreeGrafter"/>
</dbReference>
<evidence type="ECO:0000256" key="1">
    <source>
        <dbReference type="ARBA" id="ARBA00022729"/>
    </source>
</evidence>
<reference evidence="3 5" key="1">
    <citation type="submission" date="2024-01" db="EMBL/GenBank/DDBJ databases">
        <title>Genome assemblies of Stephania.</title>
        <authorList>
            <person name="Yang L."/>
        </authorList>
    </citation>
    <scope>NUCLEOTIDE SEQUENCE [LARGE SCALE GENOMIC DNA]</scope>
    <source>
        <strain evidence="3">QJT</strain>
        <tissue evidence="3">Leaf</tissue>
    </source>
</reference>
<sequence>MEALLKSSLFALFILSFLGKGMCQQCNLGNIIVNQAPTGFAIHGKNEYKVTVTNNCACAQQDLELNCKGFDTTLSTDPLIFRKIDDQTCLVNNGGPVKDPITFNYAWDSTFDLTPKSSTIKCTA</sequence>
<protein>
    <submittedName>
        <fullName evidence="3">Uncharacterized protein</fullName>
    </submittedName>
</protein>
<evidence type="ECO:0000313" key="3">
    <source>
        <dbReference type="EMBL" id="KAK9155849.1"/>
    </source>
</evidence>
<dbReference type="Pfam" id="PF24068">
    <property type="entry name" value="TPD1_C"/>
    <property type="match status" value="1"/>
</dbReference>
<proteinExistence type="predicted"/>
<dbReference type="EMBL" id="JBBNAE010000001">
    <property type="protein sequence ID" value="KAK9155850.1"/>
    <property type="molecule type" value="Genomic_DNA"/>
</dbReference>
<gene>
    <name evidence="3" type="ORF">Sjap_003329</name>
    <name evidence="4" type="ORF">Sjap_003330</name>
</gene>
<comment type="caution">
    <text evidence="3">The sequence shown here is derived from an EMBL/GenBank/DDBJ whole genome shotgun (WGS) entry which is preliminary data.</text>
</comment>
<feature type="signal peptide" evidence="2">
    <location>
        <begin position="1"/>
        <end position="23"/>
    </location>
</feature>
<feature type="chain" id="PRO_5044711485" evidence="2">
    <location>
        <begin position="24"/>
        <end position="124"/>
    </location>
</feature>
<name>A0AAP0KQY6_9MAGN</name>
<dbReference type="AlphaFoldDB" id="A0AAP0KQY6"/>
<keyword evidence="1 2" id="KW-0732">Signal</keyword>
<dbReference type="Proteomes" id="UP001417504">
    <property type="component" value="Unassembled WGS sequence"/>
</dbReference>
<dbReference type="PANTHER" id="PTHR33184:SF72">
    <property type="entry name" value="BETA-1,3-N-ACETYLGLUCOSAMINYLTRANSFERASE FAMILY PROTEIN"/>
    <property type="match status" value="1"/>
</dbReference>
<dbReference type="PANTHER" id="PTHR33184">
    <property type="entry name" value="PROTEIN TAPETUM DETERMINANT 1-LIKE-RELATED"/>
    <property type="match status" value="1"/>
</dbReference>
<dbReference type="InterPro" id="IPR040361">
    <property type="entry name" value="TPD1"/>
</dbReference>
<evidence type="ECO:0000313" key="5">
    <source>
        <dbReference type="Proteomes" id="UP001417504"/>
    </source>
</evidence>
<accession>A0AAP0KQY6</accession>
<keyword evidence="5" id="KW-1185">Reference proteome</keyword>
<dbReference type="EMBL" id="JBBNAE010000001">
    <property type="protein sequence ID" value="KAK9155849.1"/>
    <property type="molecule type" value="Genomic_DNA"/>
</dbReference>
<evidence type="ECO:0000313" key="4">
    <source>
        <dbReference type="EMBL" id="KAK9155850.1"/>
    </source>
</evidence>
<evidence type="ECO:0000256" key="2">
    <source>
        <dbReference type="SAM" id="SignalP"/>
    </source>
</evidence>